<dbReference type="InterPro" id="IPR029151">
    <property type="entry name" value="Sensor-like_sf"/>
</dbReference>
<dbReference type="SMART" id="SM00304">
    <property type="entry name" value="HAMP"/>
    <property type="match status" value="1"/>
</dbReference>
<dbReference type="InterPro" id="IPR000160">
    <property type="entry name" value="GGDEF_dom"/>
</dbReference>
<sequence length="554" mass="61258">MALLFGVLSILVSAPTYLVISHIQKEQILDEQRAILQNMADAAATVIAENLVQRRREIELLAQSDTFRTAPLDGKAVHIALERLKKSYPHYSWIGLTDPEGIVRSATSNHLVGQSAAARPWFQKGRFNVFVGDVHEALLLTKLLPQTEPGQPARFIDFASPVISEDGQLRGVLAAHAHWRWAGTALKAATPRDADQTGIQLFIVNDQDRIIYPEQGAAPQSTTVNEDLLSRHGKNFLAWGRDGRFLITASAVAEPTALSTLNWRVVVRQPESILLANVARLQRAILLISILGVVVFILLAWQAASLISRPIERLTDSARRIRQGDEHARFSAPPASSRELQELSKALEGMSNTLLEQKHALETSNQRLEIKVAHRTEELHRLNRELESLARTDALTGTPNRMAANEALLREFARFKRGHPPYAVLMMDIDHFKRINDTYGHATGDDILRSVASIIRDAIRGTDFFGRVGGEEFMALLLATDQIQAESVAEKLRSIVESTGLEPVGTVTISIGACIVQTSDRNPDDALKRADEALYRAKAAGRNRVVVSNESTRP</sequence>
<dbReference type="InterPro" id="IPR029787">
    <property type="entry name" value="Nucleotide_cyclase"/>
</dbReference>
<dbReference type="Gene3D" id="3.30.450.20">
    <property type="entry name" value="PAS domain"/>
    <property type="match status" value="1"/>
</dbReference>
<name>A0ABT4M420_9BURK</name>
<evidence type="ECO:0000256" key="3">
    <source>
        <dbReference type="SAM" id="Coils"/>
    </source>
</evidence>
<dbReference type="InterPro" id="IPR043128">
    <property type="entry name" value="Rev_trsase/Diguanyl_cyclase"/>
</dbReference>
<keyword evidence="7" id="KW-0808">Transferase</keyword>
<dbReference type="PANTHER" id="PTHR45138">
    <property type="entry name" value="REGULATORY COMPONENTS OF SENSORY TRANSDUCTION SYSTEM"/>
    <property type="match status" value="1"/>
</dbReference>
<dbReference type="GO" id="GO:0052621">
    <property type="term" value="F:diguanylate cyclase activity"/>
    <property type="evidence" value="ECO:0007669"/>
    <property type="project" value="UniProtKB-EC"/>
</dbReference>
<comment type="caution">
    <text evidence="7">The sequence shown here is derived from an EMBL/GenBank/DDBJ whole genome shotgun (WGS) entry which is preliminary data.</text>
</comment>
<keyword evidence="4" id="KW-0472">Membrane</keyword>
<evidence type="ECO:0000256" key="1">
    <source>
        <dbReference type="ARBA" id="ARBA00012528"/>
    </source>
</evidence>
<dbReference type="Pfam" id="PF00990">
    <property type="entry name" value="GGDEF"/>
    <property type="match status" value="1"/>
</dbReference>
<dbReference type="CDD" id="cd01949">
    <property type="entry name" value="GGDEF"/>
    <property type="match status" value="1"/>
</dbReference>
<proteinExistence type="predicted"/>
<keyword evidence="4" id="KW-1133">Transmembrane helix</keyword>
<evidence type="ECO:0000313" key="8">
    <source>
        <dbReference type="Proteomes" id="UP001068379"/>
    </source>
</evidence>
<reference evidence="7" key="1">
    <citation type="submission" date="2022-12" db="EMBL/GenBank/DDBJ databases">
        <title>Bacterial isolates from different developmental stages of Nematostella vectensis.</title>
        <authorList>
            <person name="Fraune S."/>
        </authorList>
    </citation>
    <scope>NUCLEOTIDE SEQUENCE</scope>
    <source>
        <strain evidence="7">G21619-S1</strain>
    </source>
</reference>
<dbReference type="PROSITE" id="PS50887">
    <property type="entry name" value="GGDEF"/>
    <property type="match status" value="1"/>
</dbReference>
<dbReference type="Proteomes" id="UP001068379">
    <property type="component" value="Unassembled WGS sequence"/>
</dbReference>
<dbReference type="SUPFAM" id="SSF55073">
    <property type="entry name" value="Nucleotide cyclase"/>
    <property type="match status" value="1"/>
</dbReference>
<feature type="domain" description="HAMP" evidence="5">
    <location>
        <begin position="305"/>
        <end position="359"/>
    </location>
</feature>
<dbReference type="InterPro" id="IPR003660">
    <property type="entry name" value="HAMP_dom"/>
</dbReference>
<keyword evidence="4" id="KW-0812">Transmembrane</keyword>
<dbReference type="CDD" id="cd12914">
    <property type="entry name" value="PDC1_DGC_like"/>
    <property type="match status" value="1"/>
</dbReference>
<keyword evidence="7" id="KW-0548">Nucleotidyltransferase</keyword>
<dbReference type="InterPro" id="IPR050469">
    <property type="entry name" value="Diguanylate_Cyclase"/>
</dbReference>
<dbReference type="Gene3D" id="6.10.340.10">
    <property type="match status" value="1"/>
</dbReference>
<dbReference type="NCBIfam" id="TIGR00254">
    <property type="entry name" value="GGDEF"/>
    <property type="match status" value="1"/>
</dbReference>
<dbReference type="EMBL" id="JAPWHE010000005">
    <property type="protein sequence ID" value="MCZ4329998.1"/>
    <property type="molecule type" value="Genomic_DNA"/>
</dbReference>
<keyword evidence="8" id="KW-1185">Reference proteome</keyword>
<feature type="domain" description="GGDEF" evidence="6">
    <location>
        <begin position="420"/>
        <end position="550"/>
    </location>
</feature>
<dbReference type="SUPFAM" id="SSF158472">
    <property type="entry name" value="HAMP domain-like"/>
    <property type="match status" value="1"/>
</dbReference>
<dbReference type="PANTHER" id="PTHR45138:SF9">
    <property type="entry name" value="DIGUANYLATE CYCLASE DGCM-RELATED"/>
    <property type="match status" value="1"/>
</dbReference>
<evidence type="ECO:0000259" key="5">
    <source>
        <dbReference type="PROSITE" id="PS50885"/>
    </source>
</evidence>
<evidence type="ECO:0000259" key="6">
    <source>
        <dbReference type="PROSITE" id="PS50887"/>
    </source>
</evidence>
<evidence type="ECO:0000256" key="4">
    <source>
        <dbReference type="SAM" id="Phobius"/>
    </source>
</evidence>
<evidence type="ECO:0000313" key="7">
    <source>
        <dbReference type="EMBL" id="MCZ4329998.1"/>
    </source>
</evidence>
<evidence type="ECO:0000256" key="2">
    <source>
        <dbReference type="ARBA" id="ARBA00034247"/>
    </source>
</evidence>
<accession>A0ABT4M420</accession>
<feature type="transmembrane region" description="Helical" evidence="4">
    <location>
        <begin position="284"/>
        <end position="304"/>
    </location>
</feature>
<comment type="catalytic activity">
    <reaction evidence="2">
        <text>2 GTP = 3',3'-c-di-GMP + 2 diphosphate</text>
        <dbReference type="Rhea" id="RHEA:24898"/>
        <dbReference type="ChEBI" id="CHEBI:33019"/>
        <dbReference type="ChEBI" id="CHEBI:37565"/>
        <dbReference type="ChEBI" id="CHEBI:58805"/>
        <dbReference type="EC" id="2.7.7.65"/>
    </reaction>
</comment>
<protein>
    <recommendedName>
        <fullName evidence="1">diguanylate cyclase</fullName>
        <ecNumber evidence="1">2.7.7.65</ecNumber>
    </recommendedName>
</protein>
<dbReference type="Gene3D" id="3.30.70.270">
    <property type="match status" value="1"/>
</dbReference>
<dbReference type="EC" id="2.7.7.65" evidence="1"/>
<dbReference type="Pfam" id="PF00672">
    <property type="entry name" value="HAMP"/>
    <property type="match status" value="1"/>
</dbReference>
<keyword evidence="3" id="KW-0175">Coiled coil</keyword>
<dbReference type="SUPFAM" id="SSF103190">
    <property type="entry name" value="Sensory domain-like"/>
    <property type="match status" value="1"/>
</dbReference>
<dbReference type="PROSITE" id="PS50885">
    <property type="entry name" value="HAMP"/>
    <property type="match status" value="1"/>
</dbReference>
<dbReference type="SMART" id="SM00267">
    <property type="entry name" value="GGDEF"/>
    <property type="match status" value="1"/>
</dbReference>
<organism evidence="7 8">
    <name type="scientific">Castellaniella denitrificans</name>
    <dbReference type="NCBI Taxonomy" id="56119"/>
    <lineage>
        <taxon>Bacteria</taxon>
        <taxon>Pseudomonadati</taxon>
        <taxon>Pseudomonadota</taxon>
        <taxon>Betaproteobacteria</taxon>
        <taxon>Burkholderiales</taxon>
        <taxon>Alcaligenaceae</taxon>
        <taxon>Castellaniella</taxon>
    </lineage>
</organism>
<gene>
    <name evidence="7" type="ORF">O4H32_08550</name>
</gene>
<dbReference type="CDD" id="cd06225">
    <property type="entry name" value="HAMP"/>
    <property type="match status" value="1"/>
</dbReference>
<feature type="coiled-coil region" evidence="3">
    <location>
        <begin position="365"/>
        <end position="392"/>
    </location>
</feature>
<dbReference type="RefSeq" id="WP_269358245.1">
    <property type="nucleotide sequence ID" value="NZ_JAPWHE010000005.1"/>
</dbReference>